<evidence type="ECO:0000313" key="2">
    <source>
        <dbReference type="WBParaSite" id="PS1159_v2.g12857.t1"/>
    </source>
</evidence>
<dbReference type="WBParaSite" id="PS1159_v2.g12857.t1">
    <property type="protein sequence ID" value="PS1159_v2.g12857.t1"/>
    <property type="gene ID" value="PS1159_v2.g12857"/>
</dbReference>
<proteinExistence type="predicted"/>
<dbReference type="Proteomes" id="UP000887580">
    <property type="component" value="Unplaced"/>
</dbReference>
<evidence type="ECO:0000313" key="1">
    <source>
        <dbReference type="Proteomes" id="UP000887580"/>
    </source>
</evidence>
<reference evidence="2" key="1">
    <citation type="submission" date="2022-11" db="UniProtKB">
        <authorList>
            <consortium name="WormBaseParasite"/>
        </authorList>
    </citation>
    <scope>IDENTIFICATION</scope>
</reference>
<accession>A0AC35F415</accession>
<organism evidence="1 2">
    <name type="scientific">Panagrolaimus sp. PS1159</name>
    <dbReference type="NCBI Taxonomy" id="55785"/>
    <lineage>
        <taxon>Eukaryota</taxon>
        <taxon>Metazoa</taxon>
        <taxon>Ecdysozoa</taxon>
        <taxon>Nematoda</taxon>
        <taxon>Chromadorea</taxon>
        <taxon>Rhabditida</taxon>
        <taxon>Tylenchina</taxon>
        <taxon>Panagrolaimomorpha</taxon>
        <taxon>Panagrolaimoidea</taxon>
        <taxon>Panagrolaimidae</taxon>
        <taxon>Panagrolaimus</taxon>
    </lineage>
</organism>
<name>A0AC35F415_9BILA</name>
<protein>
    <submittedName>
        <fullName evidence="2">Rad50/SbcC-type AAA domain-containing protein</fullName>
    </submittedName>
</protein>
<sequence length="415" mass="47755">MPRHKREYSESASEADRAKDEASQPRPQRRRQENDENRVDGYASNENREDGNNEDDENEVPGAEEDVENLPSTSVSHRLQLRRSVEVADLSRTVDSIDIEDVIVAGQVKEIELENFMCHANLKMRFDTDKFNCFYIVGPNGSGKSAIFAGLNIGLGGKGRSNNRGNSISSYIKEGESSAKIRVHLSNTGANRLSTYDDEIIIERIIRQSSSTYSLKSMDKHGKQRIVSTAKKDLDNILKRFSIELENPLCWLSQDRAREFLQEMKPNKLYEIFMITSELCIVNAHHTTTAEHLEDMQKILDNWKEKQKEMKQNFDELKQVAEATEKIRKCEGELSKLNWIALWIPMKNNVRKVESVEKTVDTLQKDIEKCQKKIEGRDAEAIELRQSMETIQERYDAIATDIAKNRAEIQQWKRV</sequence>